<keyword evidence="2" id="KW-0813">Transport</keyword>
<evidence type="ECO:0000256" key="4">
    <source>
        <dbReference type="ARBA" id="ARBA00023077"/>
    </source>
</evidence>
<comment type="subcellular location">
    <subcellularLocation>
        <location evidence="1">Cell outer membrane</location>
        <topology evidence="1">Multi-pass membrane protein</topology>
    </subcellularLocation>
</comment>
<gene>
    <name evidence="8" type="ORF">METZ01_LOCUS481839</name>
</gene>
<feature type="non-terminal residue" evidence="8">
    <location>
        <position position="242"/>
    </location>
</feature>
<evidence type="ECO:0000256" key="5">
    <source>
        <dbReference type="ARBA" id="ARBA00023136"/>
    </source>
</evidence>
<dbReference type="PANTHER" id="PTHR32552:SF74">
    <property type="entry name" value="HYDROXAMATE SIDEROPHORE RECEPTOR FHUE"/>
    <property type="match status" value="1"/>
</dbReference>
<keyword evidence="6" id="KW-0998">Cell outer membrane</keyword>
<dbReference type="GO" id="GO:0015344">
    <property type="term" value="F:siderophore uptake transmembrane transporter activity"/>
    <property type="evidence" value="ECO:0007669"/>
    <property type="project" value="TreeGrafter"/>
</dbReference>
<dbReference type="Gene3D" id="2.40.170.20">
    <property type="entry name" value="TonB-dependent receptor, beta-barrel domain"/>
    <property type="match status" value="1"/>
</dbReference>
<dbReference type="SUPFAM" id="SSF56935">
    <property type="entry name" value="Porins"/>
    <property type="match status" value="1"/>
</dbReference>
<keyword evidence="4" id="KW-0798">TonB box</keyword>
<evidence type="ECO:0000256" key="3">
    <source>
        <dbReference type="ARBA" id="ARBA00022692"/>
    </source>
</evidence>
<dbReference type="PANTHER" id="PTHR32552">
    <property type="entry name" value="FERRICHROME IRON RECEPTOR-RELATED"/>
    <property type="match status" value="1"/>
</dbReference>
<keyword evidence="5" id="KW-0472">Membrane</keyword>
<dbReference type="InterPro" id="IPR036942">
    <property type="entry name" value="Beta-barrel_TonB_sf"/>
</dbReference>
<dbReference type="EMBL" id="UINC01207055">
    <property type="protein sequence ID" value="SVE28985.1"/>
    <property type="molecule type" value="Genomic_DNA"/>
</dbReference>
<evidence type="ECO:0000313" key="8">
    <source>
        <dbReference type="EMBL" id="SVE28985.1"/>
    </source>
</evidence>
<name>A0A383CBE4_9ZZZZ</name>
<sequence>LTDNATITFGLSYQDANTDGNTWGGLVFNYTDGTQAEWDINDTTTQEWTKWDTETTNAFVELDYEFDNDWQLLLSYNFRGYEDESKLFYAYGAIDKETGLGVVGWPGRYDSEIDSHLLEGRVFGDFELFGRSHEVNFGVSHATSDDVSFVHAFDYATTPAYGPTPAFPYGLDAIAEPEWLGVSEYSNIEQTLTRYFGSARFSVTDAMHIIAGFNAIDFERTGQNAGAVIDNSESEASPYVGA</sequence>
<proteinExistence type="predicted"/>
<keyword evidence="3" id="KW-0812">Transmembrane</keyword>
<organism evidence="8">
    <name type="scientific">marine metagenome</name>
    <dbReference type="NCBI Taxonomy" id="408172"/>
    <lineage>
        <taxon>unclassified sequences</taxon>
        <taxon>metagenomes</taxon>
        <taxon>ecological metagenomes</taxon>
    </lineage>
</organism>
<accession>A0A383CBE4</accession>
<dbReference type="InterPro" id="IPR039426">
    <property type="entry name" value="TonB-dep_rcpt-like"/>
</dbReference>
<dbReference type="AlphaFoldDB" id="A0A383CBE4"/>
<protein>
    <recommendedName>
        <fullName evidence="7">TonB-dependent receptor-like beta-barrel domain-containing protein</fullName>
    </recommendedName>
</protein>
<evidence type="ECO:0000256" key="2">
    <source>
        <dbReference type="ARBA" id="ARBA00022448"/>
    </source>
</evidence>
<dbReference type="GO" id="GO:0009279">
    <property type="term" value="C:cell outer membrane"/>
    <property type="evidence" value="ECO:0007669"/>
    <property type="project" value="UniProtKB-SubCell"/>
</dbReference>
<evidence type="ECO:0000256" key="6">
    <source>
        <dbReference type="ARBA" id="ARBA00023237"/>
    </source>
</evidence>
<dbReference type="Pfam" id="PF00593">
    <property type="entry name" value="TonB_dep_Rec_b-barrel"/>
    <property type="match status" value="1"/>
</dbReference>
<evidence type="ECO:0000256" key="1">
    <source>
        <dbReference type="ARBA" id="ARBA00004571"/>
    </source>
</evidence>
<reference evidence="8" key="1">
    <citation type="submission" date="2018-05" db="EMBL/GenBank/DDBJ databases">
        <authorList>
            <person name="Lanie J.A."/>
            <person name="Ng W.-L."/>
            <person name="Kazmierczak K.M."/>
            <person name="Andrzejewski T.M."/>
            <person name="Davidsen T.M."/>
            <person name="Wayne K.J."/>
            <person name="Tettelin H."/>
            <person name="Glass J.I."/>
            <person name="Rusch D."/>
            <person name="Podicherti R."/>
            <person name="Tsui H.-C.T."/>
            <person name="Winkler M.E."/>
        </authorList>
    </citation>
    <scope>NUCLEOTIDE SEQUENCE</scope>
</reference>
<feature type="non-terminal residue" evidence="8">
    <location>
        <position position="1"/>
    </location>
</feature>
<dbReference type="InterPro" id="IPR000531">
    <property type="entry name" value="Beta-barrel_TonB"/>
</dbReference>
<feature type="domain" description="TonB-dependent receptor-like beta-barrel" evidence="7">
    <location>
        <begin position="10"/>
        <end position="242"/>
    </location>
</feature>
<evidence type="ECO:0000259" key="7">
    <source>
        <dbReference type="Pfam" id="PF00593"/>
    </source>
</evidence>